<dbReference type="Proteomes" id="UP000011744">
    <property type="component" value="Unassembled WGS sequence"/>
</dbReference>
<dbReference type="PATRIC" id="fig|1244869.3.peg.1921"/>
<evidence type="ECO:0000313" key="3">
    <source>
        <dbReference type="EMBL" id="EME70159.1"/>
    </source>
</evidence>
<keyword evidence="1" id="KW-0732">Signal</keyword>
<organism evidence="3 4">
    <name type="scientific">Paramagnetospirillum caucaseum</name>
    <dbReference type="NCBI Taxonomy" id="1244869"/>
    <lineage>
        <taxon>Bacteria</taxon>
        <taxon>Pseudomonadati</taxon>
        <taxon>Pseudomonadota</taxon>
        <taxon>Alphaproteobacteria</taxon>
        <taxon>Rhodospirillales</taxon>
        <taxon>Magnetospirillaceae</taxon>
        <taxon>Paramagnetospirillum</taxon>
    </lineage>
</organism>
<reference evidence="3 4" key="1">
    <citation type="journal article" date="2014" name="Genome Announc.">
        <title>Draft Genome Sequence of Magnetospirillum sp. Strain SO-1, a Freshwater Magnetotactic Bacterium Isolated from the Ol'khovka River, Russia.</title>
        <authorList>
            <person name="Grouzdev D.S."/>
            <person name="Dziuba M.V."/>
            <person name="Sukhacheva M.S."/>
            <person name="Mardanov A.V."/>
            <person name="Beletskiy A.V."/>
            <person name="Kuznetsov B.B."/>
            <person name="Skryabin K.G."/>
        </authorList>
    </citation>
    <scope>NUCLEOTIDE SEQUENCE [LARGE SCALE GENOMIC DNA]</scope>
    <source>
        <strain evidence="3 4">SO-1</strain>
    </source>
</reference>
<feature type="chain" id="PRO_5004031186" evidence="1">
    <location>
        <begin position="22"/>
        <end position="138"/>
    </location>
</feature>
<dbReference type="eggNOG" id="COG1917">
    <property type="taxonomic scope" value="Bacteria"/>
</dbReference>
<dbReference type="CDD" id="cd02236">
    <property type="entry name" value="cupin_CV2614-like"/>
    <property type="match status" value="1"/>
</dbReference>
<evidence type="ECO:0000259" key="2">
    <source>
        <dbReference type="Pfam" id="PF07883"/>
    </source>
</evidence>
<proteinExistence type="predicted"/>
<dbReference type="Gene3D" id="2.60.120.10">
    <property type="entry name" value="Jelly Rolls"/>
    <property type="match status" value="1"/>
</dbReference>
<keyword evidence="4" id="KW-1185">Reference proteome</keyword>
<dbReference type="InterPro" id="IPR011051">
    <property type="entry name" value="RmlC_Cupin_sf"/>
</dbReference>
<dbReference type="RefSeq" id="WP_008616799.1">
    <property type="nucleotide sequence ID" value="NZ_AONQ01000021.1"/>
</dbReference>
<dbReference type="OrthoDB" id="287220at2"/>
<sequence length="138" mass="14569">MRIVFAVAMAVLLGASQAVVAQNAYPSVELLSTGTTVVGEPIRYPDSGPARVTSTIVTLAPHSEAALHLHPAPMYAYILEGEVVVDYGPHGRRTYVQGQALMETMAVPHKGINATGRPVRILCVFMGAEGTANVSLVK</sequence>
<gene>
    <name evidence="3" type="ORF">H261_09502</name>
</gene>
<accession>M3ACD2</accession>
<protein>
    <submittedName>
        <fullName evidence="3">Double-stranded beta-helix domain-containing protein</fullName>
    </submittedName>
</protein>
<dbReference type="EMBL" id="AONQ01000021">
    <property type="protein sequence ID" value="EME70159.1"/>
    <property type="molecule type" value="Genomic_DNA"/>
</dbReference>
<comment type="caution">
    <text evidence="3">The sequence shown here is derived from an EMBL/GenBank/DDBJ whole genome shotgun (WGS) entry which is preliminary data.</text>
</comment>
<evidence type="ECO:0000313" key="4">
    <source>
        <dbReference type="Proteomes" id="UP000011744"/>
    </source>
</evidence>
<dbReference type="Pfam" id="PF07883">
    <property type="entry name" value="Cupin_2"/>
    <property type="match status" value="1"/>
</dbReference>
<feature type="domain" description="Cupin type-2" evidence="2">
    <location>
        <begin position="56"/>
        <end position="125"/>
    </location>
</feature>
<feature type="signal peptide" evidence="1">
    <location>
        <begin position="1"/>
        <end position="21"/>
    </location>
</feature>
<dbReference type="InterPro" id="IPR014710">
    <property type="entry name" value="RmlC-like_jellyroll"/>
</dbReference>
<dbReference type="InterPro" id="IPR013096">
    <property type="entry name" value="Cupin_2"/>
</dbReference>
<dbReference type="STRING" id="1244869.H261_09502"/>
<dbReference type="SUPFAM" id="SSF51182">
    <property type="entry name" value="RmlC-like cupins"/>
    <property type="match status" value="1"/>
</dbReference>
<evidence type="ECO:0000256" key="1">
    <source>
        <dbReference type="SAM" id="SignalP"/>
    </source>
</evidence>
<name>M3ACD2_9PROT</name>
<dbReference type="AlphaFoldDB" id="M3ACD2"/>